<dbReference type="RefSeq" id="XP_004261185.1">
    <property type="nucleotide sequence ID" value="XM_004261137.1"/>
</dbReference>
<feature type="transmembrane region" description="Helical" evidence="7">
    <location>
        <begin position="65"/>
        <end position="83"/>
    </location>
</feature>
<gene>
    <name evidence="9" type="ORF">EIN_046670</name>
</gene>
<evidence type="ECO:0000256" key="6">
    <source>
        <dbReference type="ARBA" id="ARBA00023315"/>
    </source>
</evidence>
<name>A0A0A1UD95_ENTIV</name>
<dbReference type="OrthoDB" id="331948at2759"/>
<keyword evidence="6 7" id="KW-0012">Acyltransferase</keyword>
<comment type="similarity">
    <text evidence="7">Belongs to the DHHC palmitoyltransferase family.</text>
</comment>
<keyword evidence="4 7" id="KW-1133">Transmembrane helix</keyword>
<evidence type="ECO:0000313" key="9">
    <source>
        <dbReference type="EMBL" id="ELP94414.1"/>
    </source>
</evidence>
<keyword evidence="5 7" id="KW-0472">Membrane</keyword>
<dbReference type="VEuPathDB" id="AmoebaDB:EIN_046670"/>
<dbReference type="PROSITE" id="PS50216">
    <property type="entry name" value="DHHC"/>
    <property type="match status" value="1"/>
</dbReference>
<reference evidence="9 10" key="1">
    <citation type="submission" date="2012-10" db="EMBL/GenBank/DDBJ databases">
        <authorList>
            <person name="Zafar N."/>
            <person name="Inman J."/>
            <person name="Hall N."/>
            <person name="Lorenzi H."/>
            <person name="Caler E."/>
        </authorList>
    </citation>
    <scope>NUCLEOTIDE SEQUENCE [LARGE SCALE GENOMIC DNA]</scope>
    <source>
        <strain evidence="9 10">IP1</strain>
    </source>
</reference>
<feature type="transmembrane region" description="Helical" evidence="7">
    <location>
        <begin position="178"/>
        <end position="198"/>
    </location>
</feature>
<dbReference type="KEGG" id="eiv:EIN_046670"/>
<evidence type="ECO:0000256" key="2">
    <source>
        <dbReference type="ARBA" id="ARBA00022679"/>
    </source>
</evidence>
<evidence type="ECO:0000256" key="5">
    <source>
        <dbReference type="ARBA" id="ARBA00023136"/>
    </source>
</evidence>
<accession>A0A0A1UD95</accession>
<keyword evidence="2 7" id="KW-0808">Transferase</keyword>
<comment type="subcellular location">
    <subcellularLocation>
        <location evidence="1">Membrane</location>
        <topology evidence="1">Multi-pass membrane protein</topology>
    </subcellularLocation>
</comment>
<sequence length="318" mass="36746">MPKKESLENFTQIREDLLKGPYLYRRKNSREDLSIKGTVMVKIATVLILFFFFHTLIAICFTPLVYVMVFPLTTFVFMMTAYYKVVNTHPGKCVGYEPNCSEEEKKKAIERANFCKERGFKLVDIGYPARYCVYCQAFRCERSYHCKKCDCCIMKRDHHCPWTGQCIGTYNLRYFIQFLMLLPSNALFGAIINITYMSKVFTSVMEQPTLFFGISVVVSLFAVVMMIAMGIAVFSLGVHHILLVLSNTTSMEEIEKDRYDCLSHDKAPVFPSYSLSKSSNWKEVMGSTVFEWFCPLFPSRFNPENIDHFTSLSTVEIN</sequence>
<dbReference type="GO" id="GO:0016020">
    <property type="term" value="C:membrane"/>
    <property type="evidence" value="ECO:0007669"/>
    <property type="project" value="UniProtKB-SubCell"/>
</dbReference>
<dbReference type="EMBL" id="KB206215">
    <property type="protein sequence ID" value="ELP94414.1"/>
    <property type="molecule type" value="Genomic_DNA"/>
</dbReference>
<dbReference type="OMA" id="DIGYPAR"/>
<dbReference type="Pfam" id="PF01529">
    <property type="entry name" value="DHHC"/>
    <property type="match status" value="1"/>
</dbReference>
<evidence type="ECO:0000256" key="7">
    <source>
        <dbReference type="RuleBase" id="RU079119"/>
    </source>
</evidence>
<keyword evidence="10" id="KW-1185">Reference proteome</keyword>
<dbReference type="PANTHER" id="PTHR12246">
    <property type="entry name" value="PALMITOYLTRANSFERASE ZDHHC16"/>
    <property type="match status" value="1"/>
</dbReference>
<feature type="transmembrane region" description="Helical" evidence="7">
    <location>
        <begin position="39"/>
        <end position="59"/>
    </location>
</feature>
<feature type="transmembrane region" description="Helical" evidence="7">
    <location>
        <begin position="210"/>
        <end position="236"/>
    </location>
</feature>
<evidence type="ECO:0000313" key="10">
    <source>
        <dbReference type="Proteomes" id="UP000014680"/>
    </source>
</evidence>
<protein>
    <recommendedName>
        <fullName evidence="7">Palmitoyltransferase</fullName>
        <ecNumber evidence="7">2.3.1.225</ecNumber>
    </recommendedName>
</protein>
<comment type="catalytic activity">
    <reaction evidence="7">
        <text>L-cysteinyl-[protein] + hexadecanoyl-CoA = S-hexadecanoyl-L-cysteinyl-[protein] + CoA</text>
        <dbReference type="Rhea" id="RHEA:36683"/>
        <dbReference type="Rhea" id="RHEA-COMP:10131"/>
        <dbReference type="Rhea" id="RHEA-COMP:11032"/>
        <dbReference type="ChEBI" id="CHEBI:29950"/>
        <dbReference type="ChEBI" id="CHEBI:57287"/>
        <dbReference type="ChEBI" id="CHEBI:57379"/>
        <dbReference type="ChEBI" id="CHEBI:74151"/>
        <dbReference type="EC" id="2.3.1.225"/>
    </reaction>
</comment>
<proteinExistence type="inferred from homology"/>
<evidence type="ECO:0000259" key="8">
    <source>
        <dbReference type="Pfam" id="PF01529"/>
    </source>
</evidence>
<dbReference type="InterPro" id="IPR039859">
    <property type="entry name" value="PFA4/ZDH16/20/ERF2-like"/>
</dbReference>
<comment type="domain">
    <text evidence="7">The DHHC domain is required for palmitoyltransferase activity.</text>
</comment>
<organism evidence="9 10">
    <name type="scientific">Entamoeba invadens IP1</name>
    <dbReference type="NCBI Taxonomy" id="370355"/>
    <lineage>
        <taxon>Eukaryota</taxon>
        <taxon>Amoebozoa</taxon>
        <taxon>Evosea</taxon>
        <taxon>Archamoebae</taxon>
        <taxon>Mastigamoebida</taxon>
        <taxon>Entamoebidae</taxon>
        <taxon>Entamoeba</taxon>
    </lineage>
</organism>
<evidence type="ECO:0000256" key="4">
    <source>
        <dbReference type="ARBA" id="ARBA00022989"/>
    </source>
</evidence>
<dbReference type="EC" id="2.3.1.225" evidence="7"/>
<feature type="domain" description="Palmitoyltransferase DHHC" evidence="8">
    <location>
        <begin position="128"/>
        <end position="256"/>
    </location>
</feature>
<evidence type="ECO:0000256" key="3">
    <source>
        <dbReference type="ARBA" id="ARBA00022692"/>
    </source>
</evidence>
<dbReference type="Proteomes" id="UP000014680">
    <property type="component" value="Unassembled WGS sequence"/>
</dbReference>
<dbReference type="AlphaFoldDB" id="A0A0A1UD95"/>
<dbReference type="GO" id="GO:0019706">
    <property type="term" value="F:protein-cysteine S-palmitoyltransferase activity"/>
    <property type="evidence" value="ECO:0007669"/>
    <property type="project" value="UniProtKB-EC"/>
</dbReference>
<evidence type="ECO:0000256" key="1">
    <source>
        <dbReference type="ARBA" id="ARBA00004141"/>
    </source>
</evidence>
<keyword evidence="3 7" id="KW-0812">Transmembrane</keyword>
<dbReference type="InterPro" id="IPR001594">
    <property type="entry name" value="Palmitoyltrfase_DHHC"/>
</dbReference>
<dbReference type="GeneID" id="14893408"/>